<dbReference type="PANTHER" id="PTHR11067:SF9">
    <property type="entry name" value="INOSINE TRIPHOSPHATE PYROPHOSPHATASE"/>
    <property type="match status" value="1"/>
</dbReference>
<reference evidence="9 10" key="1">
    <citation type="submission" date="2023-10" db="EMBL/GenBank/DDBJ databases">
        <authorList>
            <person name="Botero Cardona J."/>
        </authorList>
    </citation>
    <scope>NUCLEOTIDE SEQUENCE [LARGE SCALE GENOMIC DNA]</scope>
    <source>
        <strain evidence="9 10">R-55214</strain>
    </source>
</reference>
<proteinExistence type="inferred from homology"/>
<keyword evidence="3 7" id="KW-0547">Nucleotide-binding</keyword>
<evidence type="ECO:0000256" key="1">
    <source>
        <dbReference type="ARBA" id="ARBA00008023"/>
    </source>
</evidence>
<comment type="function">
    <text evidence="7">Pyrophosphatase that catalyzes the hydrolysis of nucleoside triphosphates to their monophosphate derivatives, with a high preference for the non-canonical purine nucleotides XTP (xanthosine triphosphate), dITP (deoxyinosine triphosphate) and ITP. Seems to function as a house-cleaning enzyme that removes non-canonical purine nucleotides from the nucleotide pool, thus preventing their incorporation into DNA/RNA and avoiding chromosomal lesions.</text>
</comment>
<dbReference type="Gene3D" id="3.90.950.10">
    <property type="match status" value="1"/>
</dbReference>
<comment type="catalytic activity">
    <reaction evidence="7">
        <text>dITP + H2O = dIMP + diphosphate + H(+)</text>
        <dbReference type="Rhea" id="RHEA:28342"/>
        <dbReference type="ChEBI" id="CHEBI:15377"/>
        <dbReference type="ChEBI" id="CHEBI:15378"/>
        <dbReference type="ChEBI" id="CHEBI:33019"/>
        <dbReference type="ChEBI" id="CHEBI:61194"/>
        <dbReference type="ChEBI" id="CHEBI:61382"/>
        <dbReference type="EC" id="3.6.1.66"/>
    </reaction>
</comment>
<dbReference type="HAMAP" id="MF_01405">
    <property type="entry name" value="Non_canon_purine_NTPase"/>
    <property type="match status" value="1"/>
</dbReference>
<evidence type="ECO:0000313" key="10">
    <source>
        <dbReference type="Proteomes" id="UP001314166"/>
    </source>
</evidence>
<feature type="binding site" evidence="7">
    <location>
        <begin position="155"/>
        <end position="158"/>
    </location>
    <ligand>
        <name>substrate</name>
    </ligand>
</feature>
<sequence length="204" mass="22205">MTRLIIATGNAHKVQEIKEALAKLDLGWDILSLKDLDEVPEIIEDGTTFAENVHKKTAALAAVYPDDYIMADDSGLTIAALNGEPGVYSARYAGDHDDDANNAKVLAKLAGKSGQDRQAQFTTVLELVGPGKEPLVVSGHVDGQITETEIGDNKFGYDPIFYYEPLQKTFAQLTVVEKNLISHRGRALDKLVKALPDWLNQSGL</sequence>
<evidence type="ECO:0000256" key="6">
    <source>
        <dbReference type="ARBA" id="ARBA00023080"/>
    </source>
</evidence>
<comment type="cofactor">
    <cofactor evidence="7">
        <name>Mg(2+)</name>
        <dbReference type="ChEBI" id="CHEBI:18420"/>
    </cofactor>
    <text evidence="7">Binds 1 Mg(2+) ion per subunit.</text>
</comment>
<keyword evidence="2 7" id="KW-0479">Metal-binding</keyword>
<dbReference type="EC" id="3.6.1.66" evidence="7"/>
<dbReference type="GO" id="GO:0036220">
    <property type="term" value="F:ITP diphosphatase activity"/>
    <property type="evidence" value="ECO:0007669"/>
    <property type="project" value="UniProtKB-EC"/>
</dbReference>
<comment type="subunit">
    <text evidence="7">Homodimer.</text>
</comment>
<comment type="caution">
    <text evidence="9">The sequence shown here is derived from an EMBL/GenBank/DDBJ whole genome shotgun (WGS) entry which is preliminary data.</text>
</comment>
<accession>A0ABN9YLN8</accession>
<dbReference type="InterPro" id="IPR020922">
    <property type="entry name" value="dITP/XTP_pyrophosphatase"/>
</dbReference>
<protein>
    <recommendedName>
        <fullName evidence="7">dITP/XTP pyrophosphatase</fullName>
        <ecNumber evidence="7">3.6.1.66</ecNumber>
    </recommendedName>
    <alternativeName>
        <fullName evidence="7">Non-canonical purine NTP pyrophosphatase</fullName>
    </alternativeName>
    <alternativeName>
        <fullName evidence="7">Non-standard purine NTP pyrophosphatase</fullName>
    </alternativeName>
    <alternativeName>
        <fullName evidence="7">Nucleoside-triphosphate diphosphatase</fullName>
    </alternativeName>
    <alternativeName>
        <fullName evidence="7">Nucleoside-triphosphate pyrophosphatase</fullName>
        <shortName evidence="7">NTPase</shortName>
    </alternativeName>
</protein>
<dbReference type="NCBIfam" id="TIGR00042">
    <property type="entry name" value="RdgB/HAM1 family non-canonical purine NTP pyrophosphatase"/>
    <property type="match status" value="1"/>
</dbReference>
<dbReference type="CDD" id="cd00515">
    <property type="entry name" value="HAM1"/>
    <property type="match status" value="1"/>
</dbReference>
<evidence type="ECO:0000256" key="2">
    <source>
        <dbReference type="ARBA" id="ARBA00022723"/>
    </source>
</evidence>
<dbReference type="InterPro" id="IPR002637">
    <property type="entry name" value="RdgB/HAM1"/>
</dbReference>
<dbReference type="SUPFAM" id="SSF52972">
    <property type="entry name" value="ITPase-like"/>
    <property type="match status" value="1"/>
</dbReference>
<feature type="binding site" evidence="7">
    <location>
        <position position="178"/>
    </location>
    <ligand>
        <name>substrate</name>
    </ligand>
</feature>
<feature type="binding site" evidence="7">
    <location>
        <position position="74"/>
    </location>
    <ligand>
        <name>substrate</name>
    </ligand>
</feature>
<keyword evidence="6 7" id="KW-0546">Nucleotide metabolism</keyword>
<feature type="binding site" evidence="7">
    <location>
        <begin position="183"/>
        <end position="184"/>
    </location>
    <ligand>
        <name>substrate</name>
    </ligand>
</feature>
<dbReference type="InterPro" id="IPR029001">
    <property type="entry name" value="ITPase-like_fam"/>
</dbReference>
<dbReference type="PANTHER" id="PTHR11067">
    <property type="entry name" value="INOSINE TRIPHOSPHATE PYROPHOSPHATASE/HAM1 PROTEIN"/>
    <property type="match status" value="1"/>
</dbReference>
<name>A0ABN9YLN8_9LACO</name>
<feature type="binding site" evidence="7">
    <location>
        <begin position="8"/>
        <end position="13"/>
    </location>
    <ligand>
        <name>substrate</name>
    </ligand>
</feature>
<evidence type="ECO:0000256" key="5">
    <source>
        <dbReference type="ARBA" id="ARBA00022842"/>
    </source>
</evidence>
<evidence type="ECO:0000256" key="8">
    <source>
        <dbReference type="RuleBase" id="RU003781"/>
    </source>
</evidence>
<organism evidence="9 10">
    <name type="scientific">Fructobacillus evanidus</name>
    <dbReference type="NCBI Taxonomy" id="3064281"/>
    <lineage>
        <taxon>Bacteria</taxon>
        <taxon>Bacillati</taxon>
        <taxon>Bacillota</taxon>
        <taxon>Bacilli</taxon>
        <taxon>Lactobacillales</taxon>
        <taxon>Lactobacillaceae</taxon>
        <taxon>Fructobacillus</taxon>
    </lineage>
</organism>
<evidence type="ECO:0000313" key="9">
    <source>
        <dbReference type="EMBL" id="CAK1229106.1"/>
    </source>
</evidence>
<dbReference type="RefSeq" id="WP_338343294.1">
    <property type="nucleotide sequence ID" value="NZ_CAUZLH010000001.1"/>
</dbReference>
<dbReference type="EMBL" id="CAUZMB010000001">
    <property type="protein sequence ID" value="CAK1229106.1"/>
    <property type="molecule type" value="Genomic_DNA"/>
</dbReference>
<dbReference type="NCBIfam" id="NF011397">
    <property type="entry name" value="PRK14822.1"/>
    <property type="match status" value="1"/>
</dbReference>
<dbReference type="Pfam" id="PF01725">
    <property type="entry name" value="Ham1p_like"/>
    <property type="match status" value="1"/>
</dbReference>
<gene>
    <name evidence="9" type="ORF">R55214_HHFBAMCI_00264</name>
</gene>
<evidence type="ECO:0000256" key="3">
    <source>
        <dbReference type="ARBA" id="ARBA00022741"/>
    </source>
</evidence>
<comment type="caution">
    <text evidence="7">Lacks conserved residue(s) required for the propagation of feature annotation.</text>
</comment>
<keyword evidence="10" id="KW-1185">Reference proteome</keyword>
<comment type="catalytic activity">
    <reaction evidence="7">
        <text>ITP + H2O = IMP + diphosphate + H(+)</text>
        <dbReference type="Rhea" id="RHEA:29399"/>
        <dbReference type="ChEBI" id="CHEBI:15377"/>
        <dbReference type="ChEBI" id="CHEBI:15378"/>
        <dbReference type="ChEBI" id="CHEBI:33019"/>
        <dbReference type="ChEBI" id="CHEBI:58053"/>
        <dbReference type="ChEBI" id="CHEBI:61402"/>
        <dbReference type="EC" id="3.6.1.66"/>
    </reaction>
</comment>
<comment type="catalytic activity">
    <reaction evidence="7">
        <text>XTP + H2O = XMP + diphosphate + H(+)</text>
        <dbReference type="Rhea" id="RHEA:28610"/>
        <dbReference type="ChEBI" id="CHEBI:15377"/>
        <dbReference type="ChEBI" id="CHEBI:15378"/>
        <dbReference type="ChEBI" id="CHEBI:33019"/>
        <dbReference type="ChEBI" id="CHEBI:57464"/>
        <dbReference type="ChEBI" id="CHEBI:61314"/>
        <dbReference type="EC" id="3.6.1.66"/>
    </reaction>
</comment>
<evidence type="ECO:0000256" key="7">
    <source>
        <dbReference type="HAMAP-Rule" id="MF_01405"/>
    </source>
</evidence>
<evidence type="ECO:0000256" key="4">
    <source>
        <dbReference type="ARBA" id="ARBA00022801"/>
    </source>
</evidence>
<keyword evidence="4 7" id="KW-0378">Hydrolase</keyword>
<feature type="binding site" evidence="7">
    <location>
        <position position="73"/>
    </location>
    <ligand>
        <name>Mg(2+)</name>
        <dbReference type="ChEBI" id="CHEBI:18420"/>
    </ligand>
</feature>
<feature type="active site" description="Proton acceptor" evidence="7">
    <location>
        <position position="73"/>
    </location>
</feature>
<comment type="similarity">
    <text evidence="1 7 8">Belongs to the HAM1 NTPase family.</text>
</comment>
<keyword evidence="5 7" id="KW-0460">Magnesium</keyword>
<dbReference type="Proteomes" id="UP001314166">
    <property type="component" value="Unassembled WGS sequence"/>
</dbReference>